<proteinExistence type="inferred from homology"/>
<evidence type="ECO:0000256" key="9">
    <source>
        <dbReference type="ARBA" id="ARBA00023136"/>
    </source>
</evidence>
<keyword evidence="12" id="KW-0969">Cilium</keyword>
<comment type="similarity">
    <text evidence="2">Belongs to the FliJ family.</text>
</comment>
<keyword evidence="6" id="KW-0145">Chemotaxis</keyword>
<gene>
    <name evidence="12" type="ORF">E4K67_03130</name>
</gene>
<dbReference type="GO" id="GO:0009288">
    <property type="term" value="C:bacterial-type flagellum"/>
    <property type="evidence" value="ECO:0007669"/>
    <property type="project" value="InterPro"/>
</dbReference>
<evidence type="ECO:0000256" key="6">
    <source>
        <dbReference type="ARBA" id="ARBA00022500"/>
    </source>
</evidence>
<dbReference type="InterPro" id="IPR053716">
    <property type="entry name" value="Flag_assembly_chemotaxis_eff"/>
</dbReference>
<dbReference type="GO" id="GO:0015031">
    <property type="term" value="P:protein transport"/>
    <property type="evidence" value="ECO:0007669"/>
    <property type="project" value="UniProtKB-KW"/>
</dbReference>
<accession>A0A4Z0RCR6</accession>
<evidence type="ECO:0000256" key="4">
    <source>
        <dbReference type="ARBA" id="ARBA00022448"/>
    </source>
</evidence>
<keyword evidence="12" id="KW-0282">Flagellum</keyword>
<keyword evidence="10" id="KW-1006">Bacterial flagellum protein export</keyword>
<comment type="caution">
    <text evidence="12">The sequence shown here is derived from an EMBL/GenBank/DDBJ whole genome shotgun (WGS) entry which is preliminary data.</text>
</comment>
<sequence>MARFRFRLEASLRIAEQALERAQREFAQEVKIWKGLLEANDIQQVQCNVAQEVQRDAGRHRPSELGICQLFASEQQLRLYQCNAELRNQEHIMENARHIVLEAHREVEKLERLKEKQSKAFLLAELQKEQKILDETGQVLHWRRQIVNTT</sequence>
<keyword evidence="13" id="KW-1185">Reference proteome</keyword>
<comment type="subcellular location">
    <subcellularLocation>
        <location evidence="1">Cell membrane</location>
        <topology evidence="1">Peripheral membrane protein</topology>
        <orientation evidence="1">Cytoplasmic side</orientation>
    </subcellularLocation>
</comment>
<evidence type="ECO:0000313" key="12">
    <source>
        <dbReference type="EMBL" id="TGE39987.1"/>
    </source>
</evidence>
<dbReference type="Pfam" id="PF02050">
    <property type="entry name" value="FliJ"/>
    <property type="match status" value="1"/>
</dbReference>
<feature type="coiled-coil region" evidence="11">
    <location>
        <begin position="5"/>
        <end position="32"/>
    </location>
</feature>
<evidence type="ECO:0000256" key="10">
    <source>
        <dbReference type="ARBA" id="ARBA00023225"/>
    </source>
</evidence>
<dbReference type="AlphaFoldDB" id="A0A4Z0RCR6"/>
<dbReference type="EMBL" id="SPQQ01000001">
    <property type="protein sequence ID" value="TGE39987.1"/>
    <property type="molecule type" value="Genomic_DNA"/>
</dbReference>
<keyword evidence="4" id="KW-0813">Transport</keyword>
<dbReference type="Gene3D" id="1.10.287.1700">
    <property type="match status" value="1"/>
</dbReference>
<protein>
    <recommendedName>
        <fullName evidence="3">Flagellar FliJ protein</fullName>
    </recommendedName>
</protein>
<dbReference type="GO" id="GO:0071973">
    <property type="term" value="P:bacterial-type flagellum-dependent cell motility"/>
    <property type="evidence" value="ECO:0007669"/>
    <property type="project" value="InterPro"/>
</dbReference>
<dbReference type="GO" id="GO:0006935">
    <property type="term" value="P:chemotaxis"/>
    <property type="evidence" value="ECO:0007669"/>
    <property type="project" value="UniProtKB-KW"/>
</dbReference>
<evidence type="ECO:0000256" key="2">
    <source>
        <dbReference type="ARBA" id="ARBA00010004"/>
    </source>
</evidence>
<organism evidence="12 13">
    <name type="scientific">Desulfosporosinus fructosivorans</name>
    <dbReference type="NCBI Taxonomy" id="2018669"/>
    <lineage>
        <taxon>Bacteria</taxon>
        <taxon>Bacillati</taxon>
        <taxon>Bacillota</taxon>
        <taxon>Clostridia</taxon>
        <taxon>Eubacteriales</taxon>
        <taxon>Desulfitobacteriaceae</taxon>
        <taxon>Desulfosporosinus</taxon>
    </lineage>
</organism>
<evidence type="ECO:0000256" key="8">
    <source>
        <dbReference type="ARBA" id="ARBA00022927"/>
    </source>
</evidence>
<evidence type="ECO:0000313" key="13">
    <source>
        <dbReference type="Proteomes" id="UP000298460"/>
    </source>
</evidence>
<dbReference type="GO" id="GO:0005886">
    <property type="term" value="C:plasma membrane"/>
    <property type="evidence" value="ECO:0007669"/>
    <property type="project" value="UniProtKB-SubCell"/>
</dbReference>
<evidence type="ECO:0000256" key="5">
    <source>
        <dbReference type="ARBA" id="ARBA00022475"/>
    </source>
</evidence>
<dbReference type="GO" id="GO:0044781">
    <property type="term" value="P:bacterial-type flagellum organization"/>
    <property type="evidence" value="ECO:0007669"/>
    <property type="project" value="UniProtKB-KW"/>
</dbReference>
<keyword evidence="8" id="KW-0653">Protein transport</keyword>
<keyword evidence="5" id="KW-1003">Cell membrane</keyword>
<feature type="coiled-coil region" evidence="11">
    <location>
        <begin position="93"/>
        <end position="120"/>
    </location>
</feature>
<dbReference type="Proteomes" id="UP000298460">
    <property type="component" value="Unassembled WGS sequence"/>
</dbReference>
<evidence type="ECO:0000256" key="1">
    <source>
        <dbReference type="ARBA" id="ARBA00004413"/>
    </source>
</evidence>
<evidence type="ECO:0000256" key="7">
    <source>
        <dbReference type="ARBA" id="ARBA00022795"/>
    </source>
</evidence>
<keyword evidence="11" id="KW-0175">Coiled coil</keyword>
<dbReference type="OrthoDB" id="1796966at2"/>
<keyword evidence="9" id="KW-0472">Membrane</keyword>
<keyword evidence="7" id="KW-1005">Bacterial flagellum biogenesis</keyword>
<keyword evidence="12" id="KW-0966">Cell projection</keyword>
<dbReference type="InterPro" id="IPR012823">
    <property type="entry name" value="Flagell_FliJ"/>
</dbReference>
<dbReference type="RefSeq" id="WP_135544921.1">
    <property type="nucleotide sequence ID" value="NZ_SPQQ01000001.1"/>
</dbReference>
<reference evidence="12 13" key="1">
    <citation type="submission" date="2019-03" db="EMBL/GenBank/DDBJ databases">
        <title>Draft Genome Sequence of Desulfosporosinus fructosivorans Strain 63.6F, Isolated from Marine Sediment in the Baltic Sea.</title>
        <authorList>
            <person name="Hausmann B."/>
            <person name="Vandieken V."/>
            <person name="Pjevac P."/>
            <person name="Schreck K."/>
            <person name="Herbold C.W."/>
            <person name="Loy A."/>
        </authorList>
    </citation>
    <scope>NUCLEOTIDE SEQUENCE [LARGE SCALE GENOMIC DNA]</scope>
    <source>
        <strain evidence="12 13">63.6F</strain>
    </source>
</reference>
<name>A0A4Z0RCR6_9FIRM</name>
<evidence type="ECO:0000256" key="11">
    <source>
        <dbReference type="SAM" id="Coils"/>
    </source>
</evidence>
<evidence type="ECO:0000256" key="3">
    <source>
        <dbReference type="ARBA" id="ARBA00020392"/>
    </source>
</evidence>